<dbReference type="GO" id="GO:0043138">
    <property type="term" value="F:3'-5' DNA helicase activity"/>
    <property type="evidence" value="ECO:0007669"/>
    <property type="project" value="TreeGrafter"/>
</dbReference>
<dbReference type="PANTHER" id="PTHR11070:SF2">
    <property type="entry name" value="ATP-DEPENDENT DNA HELICASE SRS2"/>
    <property type="match status" value="1"/>
</dbReference>
<keyword evidence="8" id="KW-1185">Reference proteome</keyword>
<evidence type="ECO:0000256" key="1">
    <source>
        <dbReference type="ARBA" id="ARBA00022741"/>
    </source>
</evidence>
<feature type="domain" description="UvrD-like helicase ATP-binding" evidence="5">
    <location>
        <begin position="255"/>
        <end position="329"/>
    </location>
</feature>
<keyword evidence="2" id="KW-0378">Hydrolase</keyword>
<protein>
    <submittedName>
        <fullName evidence="7">Uncharacterized protein</fullName>
    </submittedName>
</protein>
<name>G8TVK6_SULAD</name>
<dbReference type="KEGG" id="sap:Sulac_0071"/>
<evidence type="ECO:0000259" key="6">
    <source>
        <dbReference type="Pfam" id="PF13538"/>
    </source>
</evidence>
<dbReference type="InterPro" id="IPR014016">
    <property type="entry name" value="UvrD-like_ATP-bd"/>
</dbReference>
<proteinExistence type="predicted"/>
<dbReference type="PANTHER" id="PTHR11070">
    <property type="entry name" value="UVRD / RECB / PCRA DNA HELICASE FAMILY MEMBER"/>
    <property type="match status" value="1"/>
</dbReference>
<keyword evidence="1" id="KW-0547">Nucleotide-binding</keyword>
<reference evidence="8" key="1">
    <citation type="submission" date="2011-12" db="EMBL/GenBank/DDBJ databases">
        <title>The complete genome of chromosome of Sulfobacillus acidophilus DSM 10332.</title>
        <authorList>
            <person name="Lucas S."/>
            <person name="Han J."/>
            <person name="Lapidus A."/>
            <person name="Bruce D."/>
            <person name="Goodwin L."/>
            <person name="Pitluck S."/>
            <person name="Peters L."/>
            <person name="Kyrpides N."/>
            <person name="Mavromatis K."/>
            <person name="Ivanova N."/>
            <person name="Mikhailova N."/>
            <person name="Chertkov O."/>
            <person name="Saunders E."/>
            <person name="Detter J.C."/>
            <person name="Tapia R."/>
            <person name="Han C."/>
            <person name="Land M."/>
            <person name="Hauser L."/>
            <person name="Markowitz V."/>
            <person name="Cheng J.-F."/>
            <person name="Hugenholtz P."/>
            <person name="Woyke T."/>
            <person name="Wu D."/>
            <person name="Pukall R."/>
            <person name="Gehrich-Schroeter G."/>
            <person name="Schneider S."/>
            <person name="Klenk H.-P."/>
            <person name="Eisen J.A."/>
        </authorList>
    </citation>
    <scope>NUCLEOTIDE SEQUENCE [LARGE SCALE GENOMIC DNA]</scope>
    <source>
        <strain evidence="8">ATCC 700253 / DSM 10332 / NAL</strain>
    </source>
</reference>
<keyword evidence="3" id="KW-0347">Helicase</keyword>
<dbReference type="PATRIC" id="fig|679936.5.peg.76"/>
<dbReference type="HOGENOM" id="CLU_378510_0_0_9"/>
<dbReference type="GO" id="GO:0005524">
    <property type="term" value="F:ATP binding"/>
    <property type="evidence" value="ECO:0007669"/>
    <property type="project" value="UniProtKB-KW"/>
</dbReference>
<evidence type="ECO:0000259" key="5">
    <source>
        <dbReference type="Pfam" id="PF00580"/>
    </source>
</evidence>
<dbReference type="EMBL" id="CP003179">
    <property type="protein sequence ID" value="AEW03645.1"/>
    <property type="molecule type" value="Genomic_DNA"/>
</dbReference>
<dbReference type="GO" id="GO:0016787">
    <property type="term" value="F:hydrolase activity"/>
    <property type="evidence" value="ECO:0007669"/>
    <property type="project" value="UniProtKB-KW"/>
</dbReference>
<dbReference type="Pfam" id="PF13538">
    <property type="entry name" value="UvrD_C_2"/>
    <property type="match status" value="1"/>
</dbReference>
<feature type="domain" description="UvrD-like helicase ATP-binding" evidence="5">
    <location>
        <begin position="162"/>
        <end position="247"/>
    </location>
</feature>
<organism evidence="7 8">
    <name type="scientific">Sulfobacillus acidophilus (strain ATCC 700253 / DSM 10332 / NAL)</name>
    <dbReference type="NCBI Taxonomy" id="679936"/>
    <lineage>
        <taxon>Bacteria</taxon>
        <taxon>Bacillati</taxon>
        <taxon>Bacillota</taxon>
        <taxon>Clostridia</taxon>
        <taxon>Eubacteriales</taxon>
        <taxon>Clostridiales Family XVII. Incertae Sedis</taxon>
        <taxon>Sulfobacillus</taxon>
    </lineage>
</organism>
<evidence type="ECO:0000256" key="3">
    <source>
        <dbReference type="ARBA" id="ARBA00022806"/>
    </source>
</evidence>
<sequence>MKEQSNNRPKLRANILAVAAESVDIQTKSESKGMDYRSEQDIASHLWYWDLLELTRIWPMRFPREWAREGYLTERQKAEKDAFIRPASEHIISLWQNIPKVFQPMPITHDAPWFSQTQKPVSSSPLSSLFPEVPSVPESSSIENASLHAAENVSEILRAPADARILVTAPPGTGKTYLMLDRLESLIEQPDIGDPHRDVLVLSFTRATVSEIVRRLQDRITHGASDNLRYVNVSTFDSLVSRLLVLDIEPDKLPLGYNQRIRYFLELLEAQKIPRALQELTAVRTLFVDELQDLSGVRADLVLSLARLVLDHGGGLFFSGDPAQSIYDFDREGGLTGHQFIRRLIKLVGSDLITWRLKTYYRFHNPALEKLAKELRESFGEDGLQAPSIEVLPNLRENAPRRTFGWLIEESRKRRIAILVHNNLEVFQLAQWLREQDVRVDLKSRMTVWPAWMARLVWGISGEHVSEAHLKKLWFQRVADRATESWGDALELLRQSGTFQRGHLVLNRLGELVREHVPPLPSQEAGVFITTIHQSKGLEYDTVAILEPTGKNLSGDPEEVRKMYVAATRARHDLVLLERNSEVLGFGRKDIYRHFHRFHKDNEFLLHGLEDISVQNLWQCPNYMTRLAWEQLIKSEQERWWEEGGMNRTLSLPWSLNGGVGSPSLIELDHSVQEDLKELVNKHSLPRQGLMELPVRDLVTVARPHSGDVGGTAGLFLVPWVFGWSRVLLREG</sequence>
<evidence type="ECO:0000313" key="7">
    <source>
        <dbReference type="EMBL" id="AEW03645.1"/>
    </source>
</evidence>
<evidence type="ECO:0000256" key="4">
    <source>
        <dbReference type="ARBA" id="ARBA00022840"/>
    </source>
</evidence>
<keyword evidence="4" id="KW-0067">ATP-binding</keyword>
<reference evidence="7 8" key="2">
    <citation type="journal article" date="2012" name="Stand. Genomic Sci.">
        <title>Complete genome sequence of the moderately thermophilic mineral-sulfide-oxidizing firmicute Sulfobacillus acidophilus type strain (NAL(T)).</title>
        <authorList>
            <person name="Anderson I."/>
            <person name="Chertkov O."/>
            <person name="Chen A."/>
            <person name="Saunders E."/>
            <person name="Lapidus A."/>
            <person name="Nolan M."/>
            <person name="Lucas S."/>
            <person name="Hammon N."/>
            <person name="Deshpande S."/>
            <person name="Cheng J.F."/>
            <person name="Han C."/>
            <person name="Tapia R."/>
            <person name="Goodwin L.A."/>
            <person name="Pitluck S."/>
            <person name="Liolios K."/>
            <person name="Pagani I."/>
            <person name="Ivanova N."/>
            <person name="Mikhailova N."/>
            <person name="Pati A."/>
            <person name="Palaniappan K."/>
            <person name="Land M."/>
            <person name="Pan C."/>
            <person name="Rohde M."/>
            <person name="Pukall R."/>
            <person name="Goker M."/>
            <person name="Detter J.C."/>
            <person name="Woyke T."/>
            <person name="Bristow J."/>
            <person name="Eisen J.A."/>
            <person name="Markowitz V."/>
            <person name="Hugenholtz P."/>
            <person name="Kyrpides N.C."/>
            <person name="Klenk H.P."/>
            <person name="Mavromatis K."/>
        </authorList>
    </citation>
    <scope>NUCLEOTIDE SEQUENCE [LARGE SCALE GENOMIC DNA]</scope>
    <source>
        <strain evidence="8">ATCC 700253 / DSM 10332 / NAL</strain>
    </source>
</reference>
<accession>G8TVK6</accession>
<dbReference type="Proteomes" id="UP000005439">
    <property type="component" value="Chromosome"/>
</dbReference>
<dbReference type="Pfam" id="PF00580">
    <property type="entry name" value="UvrD-helicase"/>
    <property type="match status" value="2"/>
</dbReference>
<dbReference type="SUPFAM" id="SSF52540">
    <property type="entry name" value="P-loop containing nucleoside triphosphate hydrolases"/>
    <property type="match status" value="1"/>
</dbReference>
<dbReference type="GO" id="GO:0000725">
    <property type="term" value="P:recombinational repair"/>
    <property type="evidence" value="ECO:0007669"/>
    <property type="project" value="TreeGrafter"/>
</dbReference>
<gene>
    <name evidence="7" type="ordered locus">Sulac_0071</name>
</gene>
<feature type="domain" description="UvrD-like helicase C-terminal" evidence="6">
    <location>
        <begin position="527"/>
        <end position="577"/>
    </location>
</feature>
<dbReference type="InterPro" id="IPR027785">
    <property type="entry name" value="UvrD-like_helicase_C"/>
</dbReference>
<dbReference type="InterPro" id="IPR000212">
    <property type="entry name" value="DNA_helicase_UvrD/REP"/>
</dbReference>
<dbReference type="AlphaFoldDB" id="G8TVK6"/>
<dbReference type="GO" id="GO:0003677">
    <property type="term" value="F:DNA binding"/>
    <property type="evidence" value="ECO:0007669"/>
    <property type="project" value="InterPro"/>
</dbReference>
<dbReference type="Gene3D" id="3.40.50.300">
    <property type="entry name" value="P-loop containing nucleotide triphosphate hydrolases"/>
    <property type="match status" value="2"/>
</dbReference>
<evidence type="ECO:0000313" key="8">
    <source>
        <dbReference type="Proteomes" id="UP000005439"/>
    </source>
</evidence>
<dbReference type="STRING" id="679936.Sulac_0071"/>
<evidence type="ECO:0000256" key="2">
    <source>
        <dbReference type="ARBA" id="ARBA00022801"/>
    </source>
</evidence>
<dbReference type="InterPro" id="IPR027417">
    <property type="entry name" value="P-loop_NTPase"/>
</dbReference>